<evidence type="ECO:0000313" key="14">
    <source>
        <dbReference type="Proteomes" id="UP000053257"/>
    </source>
</evidence>
<evidence type="ECO:0000256" key="3">
    <source>
        <dbReference type="ARBA" id="ARBA00022555"/>
    </source>
</evidence>
<evidence type="ECO:0000256" key="11">
    <source>
        <dbReference type="SAM" id="MobiDB-lite"/>
    </source>
</evidence>
<feature type="binding site" evidence="10">
    <location>
        <begin position="142"/>
        <end position="148"/>
    </location>
    <ligand>
        <name>S-adenosyl-L-methionine</name>
        <dbReference type="ChEBI" id="CHEBI:59789"/>
    </ligand>
</feature>
<organism evidence="13 14">
    <name type="scientific">Phlebiopsis gigantea (strain 11061_1 CR5-6)</name>
    <name type="common">White-rot fungus</name>
    <name type="synonym">Peniophora gigantea</name>
    <dbReference type="NCBI Taxonomy" id="745531"/>
    <lineage>
        <taxon>Eukaryota</taxon>
        <taxon>Fungi</taxon>
        <taxon>Dikarya</taxon>
        <taxon>Basidiomycota</taxon>
        <taxon>Agaricomycotina</taxon>
        <taxon>Agaricomycetes</taxon>
        <taxon>Polyporales</taxon>
        <taxon>Phanerochaetaceae</taxon>
        <taxon>Phlebiopsis</taxon>
    </lineage>
</organism>
<dbReference type="OrthoDB" id="6093671at2759"/>
<evidence type="ECO:0000256" key="1">
    <source>
        <dbReference type="ARBA" id="ARBA00004123"/>
    </source>
</evidence>
<dbReference type="InterPro" id="IPR023267">
    <property type="entry name" value="RCMT"/>
</dbReference>
<name>A0A0C3SBC6_PHLG1</name>
<feature type="binding site" evidence="10">
    <location>
        <position position="176"/>
    </location>
    <ligand>
        <name>S-adenosyl-L-methionine</name>
        <dbReference type="ChEBI" id="CHEBI:59789"/>
    </ligand>
</feature>
<dbReference type="GO" id="GO:0005737">
    <property type="term" value="C:cytoplasm"/>
    <property type="evidence" value="ECO:0007669"/>
    <property type="project" value="TreeGrafter"/>
</dbReference>
<dbReference type="HOGENOM" id="CLU_005316_4_2_1"/>
<proteinExistence type="inferred from homology"/>
<protein>
    <recommendedName>
        <fullName evidence="12">SAM-dependent MTase RsmB/NOP-type domain-containing protein</fullName>
    </recommendedName>
</protein>
<dbReference type="PRINTS" id="PR02011">
    <property type="entry name" value="RCMTNCL1"/>
</dbReference>
<dbReference type="InterPro" id="IPR001678">
    <property type="entry name" value="MeTrfase_RsmB-F_NOP2_dom"/>
</dbReference>
<keyword evidence="4 10" id="KW-0489">Methyltransferase</keyword>
<dbReference type="InterPro" id="IPR023270">
    <property type="entry name" value="RCMT_NCL1"/>
</dbReference>
<comment type="subcellular location">
    <subcellularLocation>
        <location evidence="1">Nucleus</location>
    </subcellularLocation>
</comment>
<dbReference type="InterPro" id="IPR018314">
    <property type="entry name" value="RsmB/NOL1/NOP2-like_CS"/>
</dbReference>
<dbReference type="Gene3D" id="3.40.50.150">
    <property type="entry name" value="Vaccinia Virus protein VP39"/>
    <property type="match status" value="1"/>
</dbReference>
<feature type="binding site" evidence="10">
    <location>
        <position position="203"/>
    </location>
    <ligand>
        <name>S-adenosyl-L-methionine</name>
        <dbReference type="ChEBI" id="CHEBI:59789"/>
    </ligand>
</feature>
<feature type="active site" description="Nucleophile" evidence="10">
    <location>
        <position position="287"/>
    </location>
</feature>
<dbReference type="InterPro" id="IPR049560">
    <property type="entry name" value="MeTrfase_RsmB-F_NOP2_cat"/>
</dbReference>
<evidence type="ECO:0000256" key="9">
    <source>
        <dbReference type="ARBA" id="ARBA00023242"/>
    </source>
</evidence>
<dbReference type="SUPFAM" id="SSF53335">
    <property type="entry name" value="S-adenosyl-L-methionine-dependent methyltransferases"/>
    <property type="match status" value="1"/>
</dbReference>
<keyword evidence="6 10" id="KW-0949">S-adenosyl-L-methionine</keyword>
<feature type="region of interest" description="Disordered" evidence="11">
    <location>
        <begin position="405"/>
        <end position="456"/>
    </location>
</feature>
<evidence type="ECO:0000256" key="10">
    <source>
        <dbReference type="PROSITE-ProRule" id="PRU01023"/>
    </source>
</evidence>
<dbReference type="GO" id="GO:0030488">
    <property type="term" value="P:tRNA methylation"/>
    <property type="evidence" value="ECO:0007669"/>
    <property type="project" value="UniProtKB-ARBA"/>
</dbReference>
<keyword evidence="14" id="KW-1185">Reference proteome</keyword>
<dbReference type="InterPro" id="IPR057286">
    <property type="entry name" value="PUA_NSUN2"/>
</dbReference>
<evidence type="ECO:0000313" key="13">
    <source>
        <dbReference type="EMBL" id="KIP09947.1"/>
    </source>
</evidence>
<dbReference type="PANTHER" id="PTHR22808">
    <property type="entry name" value="NCL1 YEAST -RELATED NOL1/NOP2/FMU SUN DOMAIN-CONTAINING"/>
    <property type="match status" value="1"/>
</dbReference>
<evidence type="ECO:0000256" key="7">
    <source>
        <dbReference type="ARBA" id="ARBA00022694"/>
    </source>
</evidence>
<keyword evidence="5 10" id="KW-0808">Transferase</keyword>
<dbReference type="PRINTS" id="PR02008">
    <property type="entry name" value="RCMTFAMILY"/>
</dbReference>
<gene>
    <name evidence="13" type="ORF">PHLGIDRAFT_22610</name>
</gene>
<evidence type="ECO:0000256" key="6">
    <source>
        <dbReference type="ARBA" id="ARBA00022691"/>
    </source>
</evidence>
<evidence type="ECO:0000256" key="2">
    <source>
        <dbReference type="ARBA" id="ARBA00007494"/>
    </source>
</evidence>
<dbReference type="PROSITE" id="PS51686">
    <property type="entry name" value="SAM_MT_RSMB_NOP"/>
    <property type="match status" value="1"/>
</dbReference>
<dbReference type="PANTHER" id="PTHR22808:SF1">
    <property type="entry name" value="RNA CYTOSINE-C(5)-METHYLTRANSFERASE NSUN2-RELATED"/>
    <property type="match status" value="1"/>
</dbReference>
<dbReference type="InterPro" id="IPR057285">
    <property type="entry name" value="Pre-PUA_NSUN2"/>
</dbReference>
<reference evidence="13 14" key="1">
    <citation type="journal article" date="2014" name="PLoS Genet.">
        <title>Analysis of the Phlebiopsis gigantea genome, transcriptome and secretome provides insight into its pioneer colonization strategies of wood.</title>
        <authorList>
            <person name="Hori C."/>
            <person name="Ishida T."/>
            <person name="Igarashi K."/>
            <person name="Samejima M."/>
            <person name="Suzuki H."/>
            <person name="Master E."/>
            <person name="Ferreira P."/>
            <person name="Ruiz-Duenas F.J."/>
            <person name="Held B."/>
            <person name="Canessa P."/>
            <person name="Larrondo L.F."/>
            <person name="Schmoll M."/>
            <person name="Druzhinina I.S."/>
            <person name="Kubicek C.P."/>
            <person name="Gaskell J.A."/>
            <person name="Kersten P."/>
            <person name="St John F."/>
            <person name="Glasner J."/>
            <person name="Sabat G."/>
            <person name="Splinter BonDurant S."/>
            <person name="Syed K."/>
            <person name="Yadav J."/>
            <person name="Mgbeahuruike A.C."/>
            <person name="Kovalchuk A."/>
            <person name="Asiegbu F.O."/>
            <person name="Lackner G."/>
            <person name="Hoffmeister D."/>
            <person name="Rencoret J."/>
            <person name="Gutierrez A."/>
            <person name="Sun H."/>
            <person name="Lindquist E."/>
            <person name="Barry K."/>
            <person name="Riley R."/>
            <person name="Grigoriev I.V."/>
            <person name="Henrissat B."/>
            <person name="Kues U."/>
            <person name="Berka R.M."/>
            <person name="Martinez A.T."/>
            <person name="Covert S.F."/>
            <person name="Blanchette R.A."/>
            <person name="Cullen D."/>
        </authorList>
    </citation>
    <scope>NUCLEOTIDE SEQUENCE [LARGE SCALE GENOMIC DNA]</scope>
    <source>
        <strain evidence="13 14">11061_1 CR5-6</strain>
    </source>
</reference>
<dbReference type="AlphaFoldDB" id="A0A0C3SBC6"/>
<comment type="similarity">
    <text evidence="2 10">Belongs to the class I-like SAM-binding methyltransferase superfamily. RsmB/NOP family.</text>
</comment>
<dbReference type="PROSITE" id="PS01153">
    <property type="entry name" value="NOL1_NOP2_SUN"/>
    <property type="match status" value="1"/>
</dbReference>
<dbReference type="Proteomes" id="UP000053257">
    <property type="component" value="Unassembled WGS sequence"/>
</dbReference>
<evidence type="ECO:0000256" key="4">
    <source>
        <dbReference type="ARBA" id="ARBA00022603"/>
    </source>
</evidence>
<evidence type="ECO:0000256" key="5">
    <source>
        <dbReference type="ARBA" id="ARBA00022679"/>
    </source>
</evidence>
<keyword evidence="7" id="KW-0819">tRNA processing</keyword>
<dbReference type="Pfam" id="PF25376">
    <property type="entry name" value="Pre-PUA_NSUN2"/>
    <property type="match status" value="1"/>
</dbReference>
<dbReference type="GO" id="GO:0005634">
    <property type="term" value="C:nucleus"/>
    <property type="evidence" value="ECO:0007669"/>
    <property type="project" value="UniProtKB-SubCell"/>
</dbReference>
<dbReference type="Pfam" id="PF25378">
    <property type="entry name" value="PUA_NSUN2"/>
    <property type="match status" value="1"/>
</dbReference>
<keyword evidence="3" id="KW-0820">tRNA-binding</keyword>
<sequence>MQNERLVKYYRAQNILPDDEWEAFMNSMRELLPTTFRVAGSRQTARLLNDTIKETHAPHLAGVVFEGESVSPPTQIPWYPDGLAWQLNVAKKVLRKSPEFKKFHNFLVGETEVGNISRQEAVSMLPPLFLEVEPHHRVIDMCAAPGSKTAQLLEALHAQDTVTASSFPTGLLIANDSDHKRTHMLIHQSARLPSPSLMVTNHDASIYPAIRVPSARVQDKAGTEQLLFDRILCDVPCSGDGTIRKNPGIWKHWSPMDGNGLHGLQLRILERAMRMLQKGGRIVYSTCSMNPMENEAVIAAALRLMPGFELVDMAKHLPGLVFRPGLSSWQPAVDRSVDVSFAKYGDYIQSLPENKRAESKMVESHWPPTPAEAEELRLNLCMRIYPHLQDTGGFFVAVLQKKQSAPGPPVARELPEGKRQADAVEDLETSDGKKMKLSDEPPSRTGTGEEEGAGAAADDMPLDVSAEQPNIISAVAAPVTPEPAKGSTGKGKKATKGADLSFKENPFTFLKADDPAIRACISQLNLKPDFPAANMLIRNPTGETVRSMYMTNDIVRAIVEHNDYTRMRLVTCGTKVMGKQEGAAAKREGAESQFRVLSEGLPVMLPYVEPASILSADLATLKVMMESYYPVCSQFQERFRSAVEPKGQGCYIVRFAPGRLGTASLTHDLVLPIWKSTVSVTLMLEKKAKSALSLRVFGEDITTAAREAAQKRRDGEASTTEGA</sequence>
<dbReference type="Pfam" id="PF01189">
    <property type="entry name" value="Methyltr_RsmB-F"/>
    <property type="match status" value="1"/>
</dbReference>
<dbReference type="InterPro" id="IPR029063">
    <property type="entry name" value="SAM-dependent_MTases_sf"/>
</dbReference>
<feature type="domain" description="SAM-dependent MTase RsmB/NOP-type" evidence="12">
    <location>
        <begin position="24"/>
        <end position="402"/>
    </location>
</feature>
<evidence type="ECO:0000259" key="12">
    <source>
        <dbReference type="PROSITE" id="PS51686"/>
    </source>
</evidence>
<accession>A0A0C3SBC6</accession>
<dbReference type="GO" id="GO:0000049">
    <property type="term" value="F:tRNA binding"/>
    <property type="evidence" value="ECO:0007669"/>
    <property type="project" value="UniProtKB-KW"/>
</dbReference>
<dbReference type="EMBL" id="KN840460">
    <property type="protein sequence ID" value="KIP09947.1"/>
    <property type="molecule type" value="Genomic_DNA"/>
</dbReference>
<dbReference type="GO" id="GO:0016428">
    <property type="term" value="F:tRNA (cytidine-5-)-methyltransferase activity"/>
    <property type="evidence" value="ECO:0007669"/>
    <property type="project" value="InterPro"/>
</dbReference>
<keyword evidence="9" id="KW-0539">Nucleus</keyword>
<dbReference type="STRING" id="745531.A0A0C3SBC6"/>
<keyword evidence="8 10" id="KW-0694">RNA-binding</keyword>
<feature type="compositionally biased region" description="Basic and acidic residues" evidence="11">
    <location>
        <begin position="430"/>
        <end position="442"/>
    </location>
</feature>
<feature type="binding site" evidence="10">
    <location>
        <position position="234"/>
    </location>
    <ligand>
        <name>S-adenosyl-L-methionine</name>
        <dbReference type="ChEBI" id="CHEBI:59789"/>
    </ligand>
</feature>
<feature type="compositionally biased region" description="Basic and acidic residues" evidence="11">
    <location>
        <begin position="413"/>
        <end position="422"/>
    </location>
</feature>
<evidence type="ECO:0000256" key="8">
    <source>
        <dbReference type="ARBA" id="ARBA00022884"/>
    </source>
</evidence>